<dbReference type="HAMAP" id="MF_00598">
    <property type="entry name" value="Smg"/>
    <property type="match status" value="1"/>
</dbReference>
<dbReference type="Proteomes" id="UP000292039">
    <property type="component" value="Unassembled WGS sequence"/>
</dbReference>
<dbReference type="Pfam" id="PF04361">
    <property type="entry name" value="DUF494"/>
    <property type="match status" value="1"/>
</dbReference>
<organism evidence="2 3">
    <name type="scientific">Kerstersia gyiorum</name>
    <dbReference type="NCBI Taxonomy" id="206506"/>
    <lineage>
        <taxon>Bacteria</taxon>
        <taxon>Pseudomonadati</taxon>
        <taxon>Pseudomonadota</taxon>
        <taxon>Betaproteobacteria</taxon>
        <taxon>Burkholderiales</taxon>
        <taxon>Alcaligenaceae</taxon>
        <taxon>Kerstersia</taxon>
    </lineage>
</organism>
<dbReference type="InterPro" id="IPR007456">
    <property type="entry name" value="Smg"/>
</dbReference>
<comment type="similarity">
    <text evidence="1">Belongs to the Smg family.</text>
</comment>
<evidence type="ECO:0000256" key="1">
    <source>
        <dbReference type="HAMAP-Rule" id="MF_00598"/>
    </source>
</evidence>
<dbReference type="AlphaFoldDB" id="A0A4Q7N092"/>
<reference evidence="2 3" key="1">
    <citation type="submission" date="2019-02" db="EMBL/GenBank/DDBJ databases">
        <title>Genomic Encyclopedia of Type Strains, Phase IV (KMG-IV): sequencing the most valuable type-strain genomes for metagenomic binning, comparative biology and taxonomic classification.</title>
        <authorList>
            <person name="Goeker M."/>
        </authorList>
    </citation>
    <scope>NUCLEOTIDE SEQUENCE [LARGE SCALE GENOMIC DNA]</scope>
    <source>
        <strain evidence="2 3">DSM 16618</strain>
    </source>
</reference>
<protein>
    <recommendedName>
        <fullName evidence="1">Protein Smg homolog</fullName>
    </recommendedName>
</protein>
<proteinExistence type="inferred from homology"/>
<dbReference type="PANTHER" id="PTHR38692:SF1">
    <property type="entry name" value="PROTEIN SMG"/>
    <property type="match status" value="1"/>
</dbReference>
<sequence>MPGKTCPRLRLWKYRYWYAAASLGVNWLQGLAYTITENGGCRHHGHNGSNPDPYRRTTLLMYDILVYLFENYYTPQACPAADVLARRLAAAGFEDEDIDEALGWLGGLAESTARCVGLTDGPITGARIYSESEYQALGTQAIGFIAFLESAGVLPAALREIVIDRAMVCSETPVSLETIKIIALMVLWSQEAEIDRFILEELLEQGDARLLH</sequence>
<gene>
    <name evidence="1" type="primary">smg</name>
    <name evidence="2" type="ORF">EV679_0163</name>
</gene>
<dbReference type="PANTHER" id="PTHR38692">
    <property type="entry name" value="PROTEIN SMG"/>
    <property type="match status" value="1"/>
</dbReference>
<dbReference type="EMBL" id="SGWZ01000001">
    <property type="protein sequence ID" value="RZS72979.1"/>
    <property type="molecule type" value="Genomic_DNA"/>
</dbReference>
<name>A0A4Q7N092_9BURK</name>
<evidence type="ECO:0000313" key="3">
    <source>
        <dbReference type="Proteomes" id="UP000292039"/>
    </source>
</evidence>
<evidence type="ECO:0000313" key="2">
    <source>
        <dbReference type="EMBL" id="RZS72979.1"/>
    </source>
</evidence>
<accession>A0A4Q7N092</accession>
<comment type="caution">
    <text evidence="2">The sequence shown here is derived from an EMBL/GenBank/DDBJ whole genome shotgun (WGS) entry which is preliminary data.</text>
</comment>